<dbReference type="EMBL" id="LZRT01000072">
    <property type="protein sequence ID" value="OUM87631.1"/>
    <property type="molecule type" value="Genomic_DNA"/>
</dbReference>
<dbReference type="Pfam" id="PF13799">
    <property type="entry name" value="DUF4183"/>
    <property type="match status" value="1"/>
</dbReference>
<evidence type="ECO:0000259" key="1">
    <source>
        <dbReference type="Pfam" id="PF13799"/>
    </source>
</evidence>
<proteinExistence type="predicted"/>
<sequence>MPFIKPFITALRFNATIGDGTGTGATFAIPATAFLDDSGNTVTTFPSSFAYYNLYINGVIQPGNASTISTTSLTIPDGDTLNPATPVVVEMVVN</sequence>
<dbReference type="InterPro" id="IPR025237">
    <property type="entry name" value="DUF4183"/>
</dbReference>
<comment type="caution">
    <text evidence="2">The sequence shown here is derived from an EMBL/GenBank/DDBJ whole genome shotgun (WGS) entry which is preliminary data.</text>
</comment>
<feature type="domain" description="DUF4183" evidence="1">
    <location>
        <begin position="22"/>
        <end position="91"/>
    </location>
</feature>
<accession>A0A1Y3PJT3</accession>
<reference evidence="3" key="1">
    <citation type="submission" date="2016-06" db="EMBL/GenBank/DDBJ databases">
        <authorList>
            <person name="Nascimento L."/>
            <person name="Pereira R.V."/>
            <person name="Martins L.F."/>
            <person name="Quaggio R.B."/>
            <person name="Silva A.M."/>
            <person name="Setubal J.C."/>
        </authorList>
    </citation>
    <scope>NUCLEOTIDE SEQUENCE [LARGE SCALE GENOMIC DNA]</scope>
</reference>
<protein>
    <recommendedName>
        <fullName evidence="1">DUF4183 domain-containing protein</fullName>
    </recommendedName>
</protein>
<evidence type="ECO:0000313" key="2">
    <source>
        <dbReference type="EMBL" id="OUM87631.1"/>
    </source>
</evidence>
<dbReference type="AlphaFoldDB" id="A0A1Y3PJT3"/>
<name>A0A1Y3PJT3_9BACI</name>
<evidence type="ECO:0000313" key="3">
    <source>
        <dbReference type="Proteomes" id="UP000196475"/>
    </source>
</evidence>
<gene>
    <name evidence="2" type="ORF">BAA01_05020</name>
</gene>
<dbReference type="Proteomes" id="UP000196475">
    <property type="component" value="Unassembled WGS sequence"/>
</dbReference>
<organism evidence="2 3">
    <name type="scientific">Bacillus thermozeamaize</name>
    <dbReference type="NCBI Taxonomy" id="230954"/>
    <lineage>
        <taxon>Bacteria</taxon>
        <taxon>Bacillati</taxon>
        <taxon>Bacillota</taxon>
        <taxon>Bacilli</taxon>
        <taxon>Bacillales</taxon>
        <taxon>Bacillaceae</taxon>
        <taxon>Bacillus</taxon>
    </lineage>
</organism>